<dbReference type="InterPro" id="IPR039421">
    <property type="entry name" value="Type_1_exporter"/>
</dbReference>
<evidence type="ECO:0000256" key="2">
    <source>
        <dbReference type="ARBA" id="ARBA00022840"/>
    </source>
</evidence>
<dbReference type="GO" id="GO:0042626">
    <property type="term" value="F:ATPase-coupled transmembrane transporter activity"/>
    <property type="evidence" value="ECO:0007669"/>
    <property type="project" value="TreeGrafter"/>
</dbReference>
<dbReference type="Pfam" id="PF00005">
    <property type="entry name" value="ABC_tran"/>
    <property type="match status" value="1"/>
</dbReference>
<feature type="domain" description="ABC transporter" evidence="3">
    <location>
        <begin position="5"/>
        <end position="187"/>
    </location>
</feature>
<evidence type="ECO:0000259" key="3">
    <source>
        <dbReference type="PROSITE" id="PS50893"/>
    </source>
</evidence>
<dbReference type="PROSITE" id="PS50893">
    <property type="entry name" value="ABC_TRANSPORTER_2"/>
    <property type="match status" value="1"/>
</dbReference>
<dbReference type="EMBL" id="AP022324">
    <property type="protein sequence ID" value="BBU42107.1"/>
    <property type="molecule type" value="Genomic_DNA"/>
</dbReference>
<reference evidence="4 5" key="1">
    <citation type="submission" date="2020-01" db="EMBL/GenBank/DDBJ databases">
        <title>Complete Genome Sequence of Pseudomonas putida Strain TS312, Harboring the HdtS type N-acyl-homoserine Lactone Synthase, Isolated from a Paper Mill.</title>
        <authorList>
            <person name="Hosoe A."/>
            <person name="Suenaga T."/>
            <person name="Sugi T."/>
            <person name="Izumi T."/>
            <person name="Nagai N."/>
            <person name="Terada A."/>
        </authorList>
    </citation>
    <scope>NUCLEOTIDE SEQUENCE [LARGE SCALE GENOMIC DNA]</scope>
    <source>
        <strain evidence="4 5">TS312</strain>
    </source>
</reference>
<dbReference type="GO" id="GO:0016887">
    <property type="term" value="F:ATP hydrolysis activity"/>
    <property type="evidence" value="ECO:0007669"/>
    <property type="project" value="InterPro"/>
</dbReference>
<dbReference type="PANTHER" id="PTHR24221">
    <property type="entry name" value="ATP-BINDING CASSETTE SUB-FAMILY B"/>
    <property type="match status" value="1"/>
</dbReference>
<evidence type="ECO:0000313" key="5">
    <source>
        <dbReference type="Proteomes" id="UP000464661"/>
    </source>
</evidence>
<dbReference type="Proteomes" id="UP000464661">
    <property type="component" value="Chromosome"/>
</dbReference>
<keyword evidence="1" id="KW-0547">Nucleotide-binding</keyword>
<organism evidence="4 5">
    <name type="scientific">Pseudomonas putida</name>
    <name type="common">Arthrobacter siderocapsulatus</name>
    <dbReference type="NCBI Taxonomy" id="303"/>
    <lineage>
        <taxon>Bacteria</taxon>
        <taxon>Pseudomonadati</taxon>
        <taxon>Pseudomonadota</taxon>
        <taxon>Gammaproteobacteria</taxon>
        <taxon>Pseudomonadales</taxon>
        <taxon>Pseudomonadaceae</taxon>
        <taxon>Pseudomonas</taxon>
    </lineage>
</organism>
<evidence type="ECO:0000313" key="4">
    <source>
        <dbReference type="EMBL" id="BBU42107.1"/>
    </source>
</evidence>
<dbReference type="InterPro" id="IPR027417">
    <property type="entry name" value="P-loop_NTPase"/>
</dbReference>
<dbReference type="PANTHER" id="PTHR24221:SF654">
    <property type="entry name" value="ATP-BINDING CASSETTE SUB-FAMILY B MEMBER 6"/>
    <property type="match status" value="1"/>
</dbReference>
<name>A0A7U6LXG3_PSEPU</name>
<dbReference type="GO" id="GO:0005524">
    <property type="term" value="F:ATP binding"/>
    <property type="evidence" value="ECO:0007669"/>
    <property type="project" value="UniProtKB-KW"/>
</dbReference>
<sequence length="188" mass="20564">MEGRLEVRNLSFTYPGTEREVLSDISFVAEPGQMIALAGRSGSGKSTLAAPIPRFYHHDQGEILLDGVEIENYRLRNLRRHVSQATQHVTLFNDTVASNIAYGDLAGAPRADIEAAAADAYAKEFVDRLPKGFDTEVGENGVPLSGGQRQRLAIARALLKNAPLLISTKPPRRWIPSPSGTSRLPWTM</sequence>
<dbReference type="PROSITE" id="PS00211">
    <property type="entry name" value="ABC_TRANSPORTER_1"/>
    <property type="match status" value="1"/>
</dbReference>
<dbReference type="AlphaFoldDB" id="A0A7U6LXG3"/>
<proteinExistence type="predicted"/>
<gene>
    <name evidence="4" type="ORF">PPTS312_00220</name>
</gene>
<dbReference type="SUPFAM" id="SSF52540">
    <property type="entry name" value="P-loop containing nucleoside triphosphate hydrolases"/>
    <property type="match status" value="1"/>
</dbReference>
<keyword evidence="2" id="KW-0067">ATP-binding</keyword>
<accession>A0A7U6LXG3</accession>
<dbReference type="Gene3D" id="3.40.50.300">
    <property type="entry name" value="P-loop containing nucleotide triphosphate hydrolases"/>
    <property type="match status" value="1"/>
</dbReference>
<evidence type="ECO:0000256" key="1">
    <source>
        <dbReference type="ARBA" id="ARBA00022741"/>
    </source>
</evidence>
<protein>
    <recommendedName>
        <fullName evidence="3">ABC transporter domain-containing protein</fullName>
    </recommendedName>
</protein>
<dbReference type="InterPro" id="IPR017871">
    <property type="entry name" value="ABC_transporter-like_CS"/>
</dbReference>
<dbReference type="InterPro" id="IPR003439">
    <property type="entry name" value="ABC_transporter-like_ATP-bd"/>
</dbReference>